<dbReference type="Gene3D" id="3.90.1180.10">
    <property type="entry name" value="Ribosomal protein L13"/>
    <property type="match status" value="1"/>
</dbReference>
<dbReference type="GO" id="GO:0003729">
    <property type="term" value="F:mRNA binding"/>
    <property type="evidence" value="ECO:0007669"/>
    <property type="project" value="TreeGrafter"/>
</dbReference>
<dbReference type="GO" id="GO:0006412">
    <property type="term" value="P:translation"/>
    <property type="evidence" value="ECO:0007669"/>
    <property type="project" value="UniProtKB-UniRule"/>
</dbReference>
<comment type="subunit">
    <text evidence="4">Part of the 50S ribosomal subunit.</text>
</comment>
<keyword evidence="3 4" id="KW-0687">Ribonucleoprotein</keyword>
<sequence>MNINKTINNNKNQITNWYIIDAKNYKLGRLSSTIAHILKNKNSPCYLPNEEGKSNIIIINSKEIQITGKKYKKKEYKRHSGRPGGLKIETFEKLQQKFPNRIIEHSIKGMLPKNTLGRNLFKKIKIYSENIHPHKNIDLTEIK</sequence>
<evidence type="ECO:0000256" key="2">
    <source>
        <dbReference type="ARBA" id="ARBA00022980"/>
    </source>
</evidence>
<comment type="subcellular location">
    <subcellularLocation>
        <location evidence="4">Plastid</location>
        <location evidence="4">Chloroplast</location>
    </subcellularLocation>
</comment>
<dbReference type="CDD" id="cd00392">
    <property type="entry name" value="Ribosomal_L13"/>
    <property type="match status" value="1"/>
</dbReference>
<dbReference type="GO" id="GO:0009507">
    <property type="term" value="C:chloroplast"/>
    <property type="evidence" value="ECO:0007669"/>
    <property type="project" value="UniProtKB-SubCell"/>
</dbReference>
<evidence type="ECO:0000256" key="1">
    <source>
        <dbReference type="ARBA" id="ARBA00006227"/>
    </source>
</evidence>
<dbReference type="NCBIfam" id="TIGR01066">
    <property type="entry name" value="rplM_bact"/>
    <property type="match status" value="1"/>
</dbReference>
<dbReference type="RefSeq" id="YP_009395850.1">
    <property type="nucleotide sequence ID" value="NC_035279.1"/>
</dbReference>
<dbReference type="AlphaFoldDB" id="A0A1Z1MFK2"/>
<organism evidence="5">
    <name type="scientific">Herposiphonia versicolor</name>
    <dbReference type="NCBI Taxonomy" id="2007163"/>
    <lineage>
        <taxon>Eukaryota</taxon>
        <taxon>Rhodophyta</taxon>
        <taxon>Florideophyceae</taxon>
        <taxon>Rhodymeniophycidae</taxon>
        <taxon>Ceramiales</taxon>
        <taxon>Rhodomelaceae</taxon>
        <taxon>Herposiphonieae</taxon>
        <taxon>Herposiphonia</taxon>
    </lineage>
</organism>
<proteinExistence type="inferred from homology"/>
<dbReference type="PANTHER" id="PTHR11545:SF2">
    <property type="entry name" value="LARGE RIBOSOMAL SUBUNIT PROTEIN UL13M"/>
    <property type="match status" value="1"/>
</dbReference>
<gene>
    <name evidence="4 5" type="primary">rpl13</name>
</gene>
<comment type="similarity">
    <text evidence="1 4">Belongs to the universal ribosomal protein uL13 family.</text>
</comment>
<dbReference type="PIRSF" id="PIRSF002181">
    <property type="entry name" value="Ribosomal_L13"/>
    <property type="match status" value="1"/>
</dbReference>
<dbReference type="GO" id="GO:0022625">
    <property type="term" value="C:cytosolic large ribosomal subunit"/>
    <property type="evidence" value="ECO:0007669"/>
    <property type="project" value="TreeGrafter"/>
</dbReference>
<dbReference type="InterPro" id="IPR005823">
    <property type="entry name" value="Ribosomal_uL13_bac-type"/>
</dbReference>
<keyword evidence="5" id="KW-0934">Plastid</keyword>
<dbReference type="GO" id="GO:0017148">
    <property type="term" value="P:negative regulation of translation"/>
    <property type="evidence" value="ECO:0007669"/>
    <property type="project" value="TreeGrafter"/>
</dbReference>
<dbReference type="EMBL" id="MF101434">
    <property type="protein sequence ID" value="ARW64830.1"/>
    <property type="molecule type" value="Genomic_DNA"/>
</dbReference>
<evidence type="ECO:0000256" key="3">
    <source>
        <dbReference type="ARBA" id="ARBA00023274"/>
    </source>
</evidence>
<accession>A0A1Z1MFK2</accession>
<keyword evidence="5" id="KW-0150">Chloroplast</keyword>
<protein>
    <recommendedName>
        <fullName evidence="4">Large ribosomal subunit protein uL13c</fullName>
    </recommendedName>
</protein>
<geneLocation type="chloroplast" evidence="5"/>
<dbReference type="HAMAP" id="MF_01366">
    <property type="entry name" value="Ribosomal_uL13"/>
    <property type="match status" value="1"/>
</dbReference>
<dbReference type="SUPFAM" id="SSF52161">
    <property type="entry name" value="Ribosomal protein L13"/>
    <property type="match status" value="1"/>
</dbReference>
<evidence type="ECO:0000313" key="5">
    <source>
        <dbReference type="EMBL" id="ARW64830.1"/>
    </source>
</evidence>
<dbReference type="InterPro" id="IPR036899">
    <property type="entry name" value="Ribosomal_uL13_sf"/>
</dbReference>
<dbReference type="GO" id="GO:0003735">
    <property type="term" value="F:structural constituent of ribosome"/>
    <property type="evidence" value="ECO:0007669"/>
    <property type="project" value="InterPro"/>
</dbReference>
<dbReference type="Pfam" id="PF00572">
    <property type="entry name" value="Ribosomal_L13"/>
    <property type="match status" value="1"/>
</dbReference>
<evidence type="ECO:0000256" key="4">
    <source>
        <dbReference type="HAMAP-Rule" id="MF_01366"/>
    </source>
</evidence>
<keyword evidence="2 4" id="KW-0689">Ribosomal protein</keyword>
<dbReference type="PANTHER" id="PTHR11545">
    <property type="entry name" value="RIBOSOMAL PROTEIN L13"/>
    <property type="match status" value="1"/>
</dbReference>
<name>A0A1Z1MFK2_9FLOR</name>
<dbReference type="InterPro" id="IPR005822">
    <property type="entry name" value="Ribosomal_uL13"/>
</dbReference>
<dbReference type="GeneID" id="33357940"/>
<reference evidence="5" key="1">
    <citation type="journal article" date="2017" name="J. Phycol.">
        <title>Analysis of chloroplast genomes and a supermatrix inform reclassification of the Rhodomelaceae (Rhodophyta).</title>
        <authorList>
            <person name="Diaz-Tapia P."/>
            <person name="Maggs C.A."/>
            <person name="West J.A."/>
            <person name="Verbruggen H."/>
        </authorList>
    </citation>
    <scope>NUCLEOTIDE SEQUENCE</scope>
    <source>
        <strain evidence="5">PD852</strain>
    </source>
</reference>